<sequence>MSQNDPLLALPMEAVRDGGILVGVSSPSAAALDRGWVTPGEKSQSSSAEDESVWQPARLKESAWTQDVVEPTKPTATRTATTQLSQCSITVTAAYPDVTMIGETINGSPVNLFCDINPQISCWNMATNCSVIPILCLMVYACLQHFPWRFKSKNATNQAVEADVGQNLAQNDSCRCQGRSGDVAAGIAMNRTVFDEVVNAASRRLRERKAQPLANFSNQELSVGVLAVLQGLNDVVMSDSEPIEMAESGDANKLARKPTSTGEASPVVAAETTRAVSEPGKSGSHERFVEPDSNDEPAPPQLQDADDQASRPQQRASELHTTSESSSDPQQRPESRLEDDDDHATVREKRGRKNADTGGHASLSERDVDLRPEQNTASDKDSRATKSSHVLDGVPRSSSNAAMPEAHLGSTLVSSVRKENVHGRDDATSAGHRADAPHAADQSDLVTSIEPASLIETLSFDEQRRESAAAIWAPSSDPHVVLPNATAMAGRSMSAPVLSDATEAREDLETVVEAVARQRSERALSNPQPPPSPPPMQPSVAPDIGGEDRRSFEAAL</sequence>
<name>A0A9P3CDJ6_9PEZI</name>
<organism evidence="2 3">
    <name type="scientific">Cercospora kikuchii</name>
    <dbReference type="NCBI Taxonomy" id="84275"/>
    <lineage>
        <taxon>Eukaryota</taxon>
        <taxon>Fungi</taxon>
        <taxon>Dikarya</taxon>
        <taxon>Ascomycota</taxon>
        <taxon>Pezizomycotina</taxon>
        <taxon>Dothideomycetes</taxon>
        <taxon>Dothideomycetidae</taxon>
        <taxon>Mycosphaerellales</taxon>
        <taxon>Mycosphaerellaceae</taxon>
        <taxon>Cercospora</taxon>
    </lineage>
</organism>
<dbReference type="OrthoDB" id="3646305at2759"/>
<dbReference type="Proteomes" id="UP000825890">
    <property type="component" value="Unassembled WGS sequence"/>
</dbReference>
<keyword evidence="3" id="KW-1185">Reference proteome</keyword>
<feature type="compositionally biased region" description="Basic and acidic residues" evidence="1">
    <location>
        <begin position="546"/>
        <end position="556"/>
    </location>
</feature>
<feature type="region of interest" description="Disordered" evidence="1">
    <location>
        <begin position="516"/>
        <end position="556"/>
    </location>
</feature>
<feature type="compositionally biased region" description="Basic and acidic residues" evidence="1">
    <location>
        <begin position="363"/>
        <end position="384"/>
    </location>
</feature>
<feature type="region of interest" description="Disordered" evidence="1">
    <location>
        <begin position="247"/>
        <end position="447"/>
    </location>
</feature>
<comment type="caution">
    <text evidence="2">The sequence shown here is derived from an EMBL/GenBank/DDBJ whole genome shotgun (WGS) entry which is preliminary data.</text>
</comment>
<accession>A0A9P3CDJ6</accession>
<dbReference type="EMBL" id="BOLY01000002">
    <property type="protein sequence ID" value="GIZ39711.1"/>
    <property type="molecule type" value="Genomic_DNA"/>
</dbReference>
<protein>
    <submittedName>
        <fullName evidence="2">Uncharacterized protein</fullName>
    </submittedName>
</protein>
<feature type="compositionally biased region" description="Basic and acidic residues" evidence="1">
    <location>
        <begin position="416"/>
        <end position="438"/>
    </location>
</feature>
<gene>
    <name evidence="2" type="ORF">CKM354_000308400</name>
</gene>
<dbReference type="AlphaFoldDB" id="A0A9P3CDJ6"/>
<evidence type="ECO:0000256" key="1">
    <source>
        <dbReference type="SAM" id="MobiDB-lite"/>
    </source>
</evidence>
<proteinExistence type="predicted"/>
<feature type="region of interest" description="Disordered" evidence="1">
    <location>
        <begin position="32"/>
        <end position="56"/>
    </location>
</feature>
<dbReference type="GeneID" id="68288659"/>
<evidence type="ECO:0000313" key="2">
    <source>
        <dbReference type="EMBL" id="GIZ39711.1"/>
    </source>
</evidence>
<evidence type="ECO:0000313" key="3">
    <source>
        <dbReference type="Proteomes" id="UP000825890"/>
    </source>
</evidence>
<feature type="compositionally biased region" description="Polar residues" evidence="1">
    <location>
        <begin position="310"/>
        <end position="330"/>
    </location>
</feature>
<dbReference type="RefSeq" id="XP_044654198.1">
    <property type="nucleotide sequence ID" value="XM_044798263.1"/>
</dbReference>
<reference evidence="2 3" key="1">
    <citation type="submission" date="2021-01" db="EMBL/GenBank/DDBJ databases">
        <title>Cercospora kikuchii MAFF 305040 whole genome shotgun sequence.</title>
        <authorList>
            <person name="Kashiwa T."/>
            <person name="Suzuki T."/>
        </authorList>
    </citation>
    <scope>NUCLEOTIDE SEQUENCE [LARGE SCALE GENOMIC DNA]</scope>
    <source>
        <strain evidence="2 3">MAFF 305040</strain>
    </source>
</reference>
<feature type="compositionally biased region" description="Pro residues" evidence="1">
    <location>
        <begin position="527"/>
        <end position="537"/>
    </location>
</feature>